<dbReference type="Pfam" id="PF10576">
    <property type="entry name" value="EndIII_4Fe-2S"/>
    <property type="match status" value="1"/>
</dbReference>
<dbReference type="AlphaFoldDB" id="A0A7V2AZC6"/>
<dbReference type="InterPro" id="IPR003265">
    <property type="entry name" value="HhH-GPD_domain"/>
</dbReference>
<feature type="binding site" evidence="12">
    <location>
        <position position="199"/>
    </location>
    <ligand>
        <name>[4Fe-4S] cluster</name>
        <dbReference type="ChEBI" id="CHEBI:49883"/>
    </ligand>
</feature>
<keyword evidence="2 12" id="KW-0004">4Fe-4S</keyword>
<evidence type="ECO:0000256" key="4">
    <source>
        <dbReference type="ARBA" id="ARBA00022763"/>
    </source>
</evidence>
<dbReference type="InterPro" id="IPR023170">
    <property type="entry name" value="HhH_base_excis_C"/>
</dbReference>
<evidence type="ECO:0000259" key="13">
    <source>
        <dbReference type="SMART" id="SM00478"/>
    </source>
</evidence>
<reference evidence="14" key="1">
    <citation type="journal article" date="2020" name="mSystems">
        <title>Genome- and Community-Level Interaction Insights into Carbon Utilization and Element Cycling Functions of Hydrothermarchaeota in Hydrothermal Sediment.</title>
        <authorList>
            <person name="Zhou Z."/>
            <person name="Liu Y."/>
            <person name="Xu W."/>
            <person name="Pan J."/>
            <person name="Luo Z.H."/>
            <person name="Li M."/>
        </authorList>
    </citation>
    <scope>NUCLEOTIDE SEQUENCE [LARGE SCALE GENOMIC DNA]</scope>
    <source>
        <strain evidence="14">SpSt-143</strain>
    </source>
</reference>
<accession>A0A7V2AZC6</accession>
<dbReference type="FunFam" id="1.10.340.30:FF:000001">
    <property type="entry name" value="Endonuclease III"/>
    <property type="match status" value="1"/>
</dbReference>
<feature type="domain" description="HhH-GPD" evidence="13">
    <location>
        <begin position="39"/>
        <end position="187"/>
    </location>
</feature>
<evidence type="ECO:0000256" key="8">
    <source>
        <dbReference type="ARBA" id="ARBA00023125"/>
    </source>
</evidence>
<dbReference type="PROSITE" id="PS01155">
    <property type="entry name" value="ENDONUCLEASE_III_2"/>
    <property type="match status" value="1"/>
</dbReference>
<dbReference type="InterPro" id="IPR004035">
    <property type="entry name" value="Endouclease-III_FeS-bd_BS"/>
</dbReference>
<dbReference type="InterPro" id="IPR003651">
    <property type="entry name" value="Endonuclease3_FeS-loop_motif"/>
</dbReference>
<evidence type="ECO:0000256" key="12">
    <source>
        <dbReference type="HAMAP-Rule" id="MF_00942"/>
    </source>
</evidence>
<sequence>MKRSARAQEVLQRLRRVIPKPQTELRHEDPYQLLVAVMLSAQCTDERVNRVTPALFAAFPTVEALAAAEPEAVLPYIRSISYPNSKARHLVAAARCLRDRFGGQVPASLEALLSLPGVGRKTAQVVASVAYGAAALPVDTHVYRVAHRIGLVRKARTPYEVERRLKRQLPSRDWGEAHHLLILHGRYTCTARKPLCNRCVLTDLCDYYRRLQRLPAPLQGLDPRQGRYYCKTGRHYFNEPSYRADRYGIEQLCCPQCGAMHVFDAKTGRSTKRIPDYRVR</sequence>
<dbReference type="InterPro" id="IPR011257">
    <property type="entry name" value="DNA_glycosylase"/>
</dbReference>
<organism evidence="14">
    <name type="scientific">Rhodothermus marinus</name>
    <name type="common">Rhodothermus obamensis</name>
    <dbReference type="NCBI Taxonomy" id="29549"/>
    <lineage>
        <taxon>Bacteria</taxon>
        <taxon>Pseudomonadati</taxon>
        <taxon>Rhodothermota</taxon>
        <taxon>Rhodothermia</taxon>
        <taxon>Rhodothermales</taxon>
        <taxon>Rhodothermaceae</taxon>
        <taxon>Rhodothermus</taxon>
    </lineage>
</organism>
<evidence type="ECO:0000256" key="11">
    <source>
        <dbReference type="ARBA" id="ARBA00023295"/>
    </source>
</evidence>
<dbReference type="SMART" id="SM00525">
    <property type="entry name" value="FES"/>
    <property type="match status" value="1"/>
</dbReference>
<evidence type="ECO:0000256" key="7">
    <source>
        <dbReference type="ARBA" id="ARBA00023014"/>
    </source>
</evidence>
<dbReference type="EMBL" id="DSGB01000003">
    <property type="protein sequence ID" value="HER95419.1"/>
    <property type="molecule type" value="Genomic_DNA"/>
</dbReference>
<keyword evidence="10 12" id="KW-0456">Lyase</keyword>
<comment type="caution">
    <text evidence="14">The sequence shown here is derived from an EMBL/GenBank/DDBJ whole genome shotgun (WGS) entry which is preliminary data.</text>
</comment>
<dbReference type="PANTHER" id="PTHR10359">
    <property type="entry name" value="A/G-SPECIFIC ADENINE GLYCOSYLASE/ENDONUCLEASE III"/>
    <property type="match status" value="1"/>
</dbReference>
<feature type="binding site" evidence="12">
    <location>
        <position position="196"/>
    </location>
    <ligand>
        <name>[4Fe-4S] cluster</name>
        <dbReference type="ChEBI" id="CHEBI:49883"/>
    </ligand>
</feature>
<keyword evidence="6 12" id="KW-0408">Iron</keyword>
<name>A0A7V2AZC6_RHOMR</name>
<keyword evidence="14" id="KW-0255">Endonuclease</keyword>
<protein>
    <recommendedName>
        <fullName evidence="12">Endonuclease III</fullName>
        <ecNumber evidence="12">4.2.99.18</ecNumber>
    </recommendedName>
    <alternativeName>
        <fullName evidence="12">DNA-(apurinic or apyrimidinic site) lyase</fullName>
    </alternativeName>
</protein>
<dbReference type="CDD" id="cd00056">
    <property type="entry name" value="ENDO3c"/>
    <property type="match status" value="1"/>
</dbReference>
<proteinExistence type="inferred from homology"/>
<dbReference type="PROSITE" id="PS00764">
    <property type="entry name" value="ENDONUCLEASE_III_1"/>
    <property type="match status" value="1"/>
</dbReference>
<dbReference type="InterPro" id="IPR000445">
    <property type="entry name" value="HhH_motif"/>
</dbReference>
<evidence type="ECO:0000256" key="10">
    <source>
        <dbReference type="ARBA" id="ARBA00023239"/>
    </source>
</evidence>
<evidence type="ECO:0000256" key="1">
    <source>
        <dbReference type="ARBA" id="ARBA00008343"/>
    </source>
</evidence>
<dbReference type="Pfam" id="PF00730">
    <property type="entry name" value="HhH-GPD"/>
    <property type="match status" value="1"/>
</dbReference>
<evidence type="ECO:0000256" key="2">
    <source>
        <dbReference type="ARBA" id="ARBA00022485"/>
    </source>
</evidence>
<evidence type="ECO:0000313" key="14">
    <source>
        <dbReference type="EMBL" id="HER95419.1"/>
    </source>
</evidence>
<comment type="cofactor">
    <cofactor evidence="12">
        <name>[4Fe-4S] cluster</name>
        <dbReference type="ChEBI" id="CHEBI:49883"/>
    </cofactor>
    <text evidence="12">Binds 1 [4Fe-4S] cluster.</text>
</comment>
<dbReference type="FunFam" id="1.10.1670.10:FF:000001">
    <property type="entry name" value="Endonuclease III"/>
    <property type="match status" value="1"/>
</dbReference>
<dbReference type="GO" id="GO:0019104">
    <property type="term" value="F:DNA N-glycosylase activity"/>
    <property type="evidence" value="ECO:0007669"/>
    <property type="project" value="UniProtKB-UniRule"/>
</dbReference>
<dbReference type="NCBIfam" id="TIGR01083">
    <property type="entry name" value="nth"/>
    <property type="match status" value="1"/>
</dbReference>
<dbReference type="GO" id="GO:0046872">
    <property type="term" value="F:metal ion binding"/>
    <property type="evidence" value="ECO:0007669"/>
    <property type="project" value="UniProtKB-KW"/>
</dbReference>
<dbReference type="EC" id="4.2.99.18" evidence="12"/>
<feature type="binding site" evidence="12">
    <location>
        <position position="205"/>
    </location>
    <ligand>
        <name>[4Fe-4S] cluster</name>
        <dbReference type="ChEBI" id="CHEBI:49883"/>
    </ligand>
</feature>
<dbReference type="GO" id="GO:0051539">
    <property type="term" value="F:4 iron, 4 sulfur cluster binding"/>
    <property type="evidence" value="ECO:0007669"/>
    <property type="project" value="UniProtKB-UniRule"/>
</dbReference>
<comment type="similarity">
    <text evidence="1 12">Belongs to the Nth/MutY family.</text>
</comment>
<dbReference type="HAMAP" id="MF_00942">
    <property type="entry name" value="Nth"/>
    <property type="match status" value="1"/>
</dbReference>
<dbReference type="InterPro" id="IPR005759">
    <property type="entry name" value="Nth"/>
</dbReference>
<keyword evidence="4 12" id="KW-0227">DNA damage</keyword>
<evidence type="ECO:0000256" key="6">
    <source>
        <dbReference type="ARBA" id="ARBA00023004"/>
    </source>
</evidence>
<dbReference type="Pfam" id="PF00633">
    <property type="entry name" value="HHH"/>
    <property type="match status" value="1"/>
</dbReference>
<dbReference type="SUPFAM" id="SSF48150">
    <property type="entry name" value="DNA-glycosylase"/>
    <property type="match status" value="1"/>
</dbReference>
<evidence type="ECO:0000256" key="3">
    <source>
        <dbReference type="ARBA" id="ARBA00022723"/>
    </source>
</evidence>
<dbReference type="Gene3D" id="1.10.1670.10">
    <property type="entry name" value="Helix-hairpin-Helix base-excision DNA repair enzymes (C-terminal)"/>
    <property type="match status" value="1"/>
</dbReference>
<keyword evidence="3 12" id="KW-0479">Metal-binding</keyword>
<gene>
    <name evidence="12 14" type="primary">nth</name>
    <name evidence="14" type="ORF">ENO59_02705</name>
</gene>
<keyword evidence="14" id="KW-0540">Nuclease</keyword>
<dbReference type="Gene3D" id="1.10.340.30">
    <property type="entry name" value="Hypothetical protein, domain 2"/>
    <property type="match status" value="1"/>
</dbReference>
<keyword evidence="11 12" id="KW-0326">Glycosidase</keyword>
<keyword evidence="8 12" id="KW-0238">DNA-binding</keyword>
<keyword evidence="7 12" id="KW-0411">Iron-sulfur</keyword>
<evidence type="ECO:0000256" key="5">
    <source>
        <dbReference type="ARBA" id="ARBA00022801"/>
    </source>
</evidence>
<comment type="catalytic activity">
    <reaction evidence="12">
        <text>2'-deoxyribonucleotide-(2'-deoxyribose 5'-phosphate)-2'-deoxyribonucleotide-DNA = a 3'-end 2'-deoxyribonucleotide-(2,3-dehydro-2,3-deoxyribose 5'-phosphate)-DNA + a 5'-end 5'-phospho-2'-deoxyribonucleoside-DNA + H(+)</text>
        <dbReference type="Rhea" id="RHEA:66592"/>
        <dbReference type="Rhea" id="RHEA-COMP:13180"/>
        <dbReference type="Rhea" id="RHEA-COMP:16897"/>
        <dbReference type="Rhea" id="RHEA-COMP:17067"/>
        <dbReference type="ChEBI" id="CHEBI:15378"/>
        <dbReference type="ChEBI" id="CHEBI:136412"/>
        <dbReference type="ChEBI" id="CHEBI:157695"/>
        <dbReference type="ChEBI" id="CHEBI:167181"/>
        <dbReference type="EC" id="4.2.99.18"/>
    </reaction>
</comment>
<keyword evidence="5 12" id="KW-0378">Hydrolase</keyword>
<comment type="function">
    <text evidence="12">DNA repair enzyme that has both DNA N-glycosylase activity and AP-lyase activity. The DNA N-glycosylase activity releases various damaged pyrimidines from DNA by cleaving the N-glycosidic bond, leaving an AP (apurinic/apyrimidinic) site. The AP-lyase activity cleaves the phosphodiester bond 3' to the AP site by a beta-elimination, leaving a 3'-terminal unsaturated sugar and a product with a terminal 5'-phosphate.</text>
</comment>
<dbReference type="SMART" id="SM00478">
    <property type="entry name" value="ENDO3c"/>
    <property type="match status" value="1"/>
</dbReference>
<dbReference type="InterPro" id="IPR004036">
    <property type="entry name" value="Endonuclease-III-like_CS2"/>
</dbReference>
<dbReference type="GO" id="GO:0140078">
    <property type="term" value="F:class I DNA-(apurinic or apyrimidinic site) endonuclease activity"/>
    <property type="evidence" value="ECO:0007669"/>
    <property type="project" value="UniProtKB-EC"/>
</dbReference>
<dbReference type="GO" id="GO:0006285">
    <property type="term" value="P:base-excision repair, AP site formation"/>
    <property type="evidence" value="ECO:0007669"/>
    <property type="project" value="TreeGrafter"/>
</dbReference>
<evidence type="ECO:0000256" key="9">
    <source>
        <dbReference type="ARBA" id="ARBA00023204"/>
    </source>
</evidence>
<feature type="binding site" evidence="12">
    <location>
        <position position="189"/>
    </location>
    <ligand>
        <name>[4Fe-4S] cluster</name>
        <dbReference type="ChEBI" id="CHEBI:49883"/>
    </ligand>
</feature>
<keyword evidence="9 12" id="KW-0234">DNA repair</keyword>
<dbReference type="PANTHER" id="PTHR10359:SF18">
    <property type="entry name" value="ENDONUCLEASE III"/>
    <property type="match status" value="1"/>
</dbReference>
<dbReference type="GO" id="GO:0003677">
    <property type="term" value="F:DNA binding"/>
    <property type="evidence" value="ECO:0007669"/>
    <property type="project" value="UniProtKB-UniRule"/>
</dbReference>